<gene>
    <name evidence="3" type="ORF">CVT25_003009</name>
</gene>
<dbReference type="InParanoid" id="A0A409WN56"/>
<name>A0A409WN56_PSICY</name>
<keyword evidence="2" id="KW-0472">Membrane</keyword>
<feature type="transmembrane region" description="Helical" evidence="2">
    <location>
        <begin position="495"/>
        <end position="519"/>
    </location>
</feature>
<feature type="transmembrane region" description="Helical" evidence="2">
    <location>
        <begin position="297"/>
        <end position="316"/>
    </location>
</feature>
<evidence type="ECO:0000313" key="3">
    <source>
        <dbReference type="EMBL" id="PPQ79937.1"/>
    </source>
</evidence>
<feature type="transmembrane region" description="Helical" evidence="2">
    <location>
        <begin position="428"/>
        <end position="450"/>
    </location>
</feature>
<organism evidence="3 4">
    <name type="scientific">Psilocybe cyanescens</name>
    <dbReference type="NCBI Taxonomy" id="93625"/>
    <lineage>
        <taxon>Eukaryota</taxon>
        <taxon>Fungi</taxon>
        <taxon>Dikarya</taxon>
        <taxon>Basidiomycota</taxon>
        <taxon>Agaricomycotina</taxon>
        <taxon>Agaricomycetes</taxon>
        <taxon>Agaricomycetidae</taxon>
        <taxon>Agaricales</taxon>
        <taxon>Agaricineae</taxon>
        <taxon>Strophariaceae</taxon>
        <taxon>Psilocybe</taxon>
    </lineage>
</organism>
<feature type="region of interest" description="Disordered" evidence="1">
    <location>
        <begin position="1"/>
        <end position="46"/>
    </location>
</feature>
<feature type="transmembrane region" description="Helical" evidence="2">
    <location>
        <begin position="102"/>
        <end position="124"/>
    </location>
</feature>
<evidence type="ECO:0000313" key="4">
    <source>
        <dbReference type="Proteomes" id="UP000283269"/>
    </source>
</evidence>
<feature type="transmembrane region" description="Helical" evidence="2">
    <location>
        <begin position="582"/>
        <end position="607"/>
    </location>
</feature>
<feature type="transmembrane region" description="Helical" evidence="2">
    <location>
        <begin position="191"/>
        <end position="210"/>
    </location>
</feature>
<evidence type="ECO:0000256" key="2">
    <source>
        <dbReference type="SAM" id="Phobius"/>
    </source>
</evidence>
<feature type="transmembrane region" description="Helical" evidence="2">
    <location>
        <begin position="226"/>
        <end position="245"/>
    </location>
</feature>
<keyword evidence="2" id="KW-0812">Transmembrane</keyword>
<feature type="transmembrane region" description="Helical" evidence="2">
    <location>
        <begin position="336"/>
        <end position="358"/>
    </location>
</feature>
<reference evidence="3 4" key="1">
    <citation type="journal article" date="2018" name="Evol. Lett.">
        <title>Horizontal gene cluster transfer increased hallucinogenic mushroom diversity.</title>
        <authorList>
            <person name="Reynolds H.T."/>
            <person name="Vijayakumar V."/>
            <person name="Gluck-Thaler E."/>
            <person name="Korotkin H.B."/>
            <person name="Matheny P.B."/>
            <person name="Slot J.C."/>
        </authorList>
    </citation>
    <scope>NUCLEOTIDE SEQUENCE [LARGE SCALE GENOMIC DNA]</scope>
    <source>
        <strain evidence="3 4">2631</strain>
    </source>
</reference>
<feature type="compositionally biased region" description="Polar residues" evidence="1">
    <location>
        <begin position="35"/>
        <end position="44"/>
    </location>
</feature>
<feature type="transmembrane region" description="Helical" evidence="2">
    <location>
        <begin position="462"/>
        <end position="480"/>
    </location>
</feature>
<keyword evidence="4" id="KW-1185">Reference proteome</keyword>
<comment type="caution">
    <text evidence="3">The sequence shown here is derived from an EMBL/GenBank/DDBJ whole genome shotgun (WGS) entry which is preliminary data.</text>
</comment>
<evidence type="ECO:0008006" key="5">
    <source>
        <dbReference type="Google" id="ProtNLM"/>
    </source>
</evidence>
<sequence>MANAAVTDVASPGGPSRKLPALTMPFSSGGHLRRQSTVSSGSSDTDNEVYSPVLSALDSSAALILVHDQDEPASPLDLDDEDDRDNDQDIVSPMFEVRKSTVFPPLPPSLVFLFLLSPFLRLGAFELPNSQISLKYGLPALLLSALSTAFARQIWYMLARYLRKADMTDILLDTFAKGRGKDMQRTLIRGLVRFGSGTIAIGLAVTYLRYSVYTLHPLFPGKHHPIISYLISTLLVGVVVAYLSYARSLGSRRIVYATWLSLLTYIGWLGCTIYAHSHGLLETRLGWLGPPSVHQSLITSVLVFCSSSTLPLYVSLKTTSNPLSTGKSSRSRSFRVLSFLSVVVAVLLLLPSVIFSAFPNQPAVPSLPSQIEPPNENSTTAPAILVSVTPSIGNSTFVPILNSMPSLSPSLSPELALPTIQIQTIRHVLAAITLILGTPSIIITIPPFLIPIRSAKFNVSRVCTILMVLLFAMIPPRVFLNPETNESSSYLHSSGFFALLTILLLLMSFIGTYLLPAFLHALQHFVKRPLAIVVPPRTPLLQTAPGSSGVPSSHQSSPRAMYDELLLRKERALQQKQFRKRIVWDIGVWLLLGASGTGVVFMAVALLKSW</sequence>
<keyword evidence="2" id="KW-1133">Transmembrane helix</keyword>
<feature type="transmembrane region" description="Helical" evidence="2">
    <location>
        <begin position="257"/>
        <end position="277"/>
    </location>
</feature>
<feature type="transmembrane region" description="Helical" evidence="2">
    <location>
        <begin position="136"/>
        <end position="158"/>
    </location>
</feature>
<dbReference type="EMBL" id="NHYD01003356">
    <property type="protein sequence ID" value="PPQ79937.1"/>
    <property type="molecule type" value="Genomic_DNA"/>
</dbReference>
<dbReference type="AlphaFoldDB" id="A0A409WN56"/>
<evidence type="ECO:0000256" key="1">
    <source>
        <dbReference type="SAM" id="MobiDB-lite"/>
    </source>
</evidence>
<protein>
    <recommendedName>
        <fullName evidence="5">Amino acid transporter transmembrane domain-containing protein</fullName>
    </recommendedName>
</protein>
<dbReference type="STRING" id="93625.A0A409WN56"/>
<accession>A0A409WN56</accession>
<proteinExistence type="predicted"/>
<dbReference type="Proteomes" id="UP000283269">
    <property type="component" value="Unassembled WGS sequence"/>
</dbReference>
<dbReference type="OrthoDB" id="3259324at2759"/>